<dbReference type="Proteomes" id="UP000005143">
    <property type="component" value="Unassembled WGS sequence"/>
</dbReference>
<feature type="transmembrane region" description="Helical" evidence="1">
    <location>
        <begin position="7"/>
        <end position="30"/>
    </location>
</feature>
<dbReference type="AlphaFoldDB" id="H0EBI2"/>
<accession>H0EBI2</accession>
<feature type="transmembrane region" description="Helical" evidence="1">
    <location>
        <begin position="36"/>
        <end position="56"/>
    </location>
</feature>
<protein>
    <submittedName>
        <fullName evidence="2">Uncharacterized protein</fullName>
    </submittedName>
</protein>
<keyword evidence="3" id="KW-1185">Reference proteome</keyword>
<gene>
    <name evidence="2" type="ORF">PAI11_42130</name>
</gene>
<keyword evidence="1" id="KW-1133">Transmembrane helix</keyword>
<evidence type="ECO:0000256" key="1">
    <source>
        <dbReference type="SAM" id="Phobius"/>
    </source>
</evidence>
<dbReference type="RefSeq" id="WP_007578985.1">
    <property type="nucleotide sequence ID" value="NZ_AGUD01000308.1"/>
</dbReference>
<reference evidence="2 3" key="1">
    <citation type="journal article" date="2013" name="Biodegradation">
        <title>Quantitative proteomic analysis of ibuprofen-degrading Patulibacter sp. strain I11.</title>
        <authorList>
            <person name="Almeida B."/>
            <person name="Kjeldal H."/>
            <person name="Lolas I."/>
            <person name="Knudsen A.D."/>
            <person name="Carvalho G."/>
            <person name="Nielsen K.L."/>
            <person name="Barreto Crespo M.T."/>
            <person name="Stensballe A."/>
            <person name="Nielsen J.L."/>
        </authorList>
    </citation>
    <scope>NUCLEOTIDE SEQUENCE [LARGE SCALE GENOMIC DNA]</scope>
    <source>
        <strain evidence="2 3">I11</strain>
    </source>
</reference>
<evidence type="ECO:0000313" key="2">
    <source>
        <dbReference type="EMBL" id="EHN08963.1"/>
    </source>
</evidence>
<proteinExistence type="predicted"/>
<organism evidence="2 3">
    <name type="scientific">Patulibacter medicamentivorans</name>
    <dbReference type="NCBI Taxonomy" id="1097667"/>
    <lineage>
        <taxon>Bacteria</taxon>
        <taxon>Bacillati</taxon>
        <taxon>Actinomycetota</taxon>
        <taxon>Thermoleophilia</taxon>
        <taxon>Solirubrobacterales</taxon>
        <taxon>Patulibacteraceae</taxon>
        <taxon>Patulibacter</taxon>
    </lineage>
</organism>
<keyword evidence="1" id="KW-0812">Transmembrane</keyword>
<dbReference type="EMBL" id="AGUD01000308">
    <property type="protein sequence ID" value="EHN08963.1"/>
    <property type="molecule type" value="Genomic_DNA"/>
</dbReference>
<sequence>MNRGLHGAATIVLSSIVALLGVALIVIALVGGGGPLARGVLIGALFVIAGGGRAWIAWKGPGD</sequence>
<comment type="caution">
    <text evidence="2">The sequence shown here is derived from an EMBL/GenBank/DDBJ whole genome shotgun (WGS) entry which is preliminary data.</text>
</comment>
<keyword evidence="1" id="KW-0472">Membrane</keyword>
<name>H0EBI2_9ACTN</name>
<evidence type="ECO:0000313" key="3">
    <source>
        <dbReference type="Proteomes" id="UP000005143"/>
    </source>
</evidence>